<keyword evidence="3" id="KW-1185">Reference proteome</keyword>
<dbReference type="Gene3D" id="1.10.287.1060">
    <property type="entry name" value="ESAT-6-like"/>
    <property type="match status" value="1"/>
</dbReference>
<dbReference type="Pfam" id="PF06013">
    <property type="entry name" value="WXG100"/>
    <property type="match status" value="1"/>
</dbReference>
<name>A0A6G9Y6F1_9NOCA</name>
<evidence type="ECO:0000313" key="3">
    <source>
        <dbReference type="Proteomes" id="UP000503540"/>
    </source>
</evidence>
<dbReference type="EMBL" id="CP046172">
    <property type="protein sequence ID" value="QIS08825.1"/>
    <property type="molecule type" value="Genomic_DNA"/>
</dbReference>
<proteinExistence type="predicted"/>
<feature type="region of interest" description="Disordered" evidence="1">
    <location>
        <begin position="30"/>
        <end position="49"/>
    </location>
</feature>
<dbReference type="SUPFAM" id="SSF140453">
    <property type="entry name" value="EsxAB dimer-like"/>
    <property type="match status" value="1"/>
</dbReference>
<sequence>MLGLVCRDRLISNVYRFRLKLPGGEPPRVRWRPNYESTKPGGRREVGYDDSGTCGRIGAGTPKCNEHRRSRRNGCGCGDRPVVRHQVRRVASPCRELGGRARAAGRRHGPARYGDTPVTSAEFAIVPENASSASDFIIATAQSLADGFRSADGEVAGLMSTWRGQAADSYAAGWREVHRGATTVFDALRELAEAIGASAEALNAVDVQRAHAQASATAAGTSSLDLP</sequence>
<protein>
    <recommendedName>
        <fullName evidence="4">WXG100 family type VII secretion target</fullName>
    </recommendedName>
</protein>
<accession>A0A6G9Y6F1</accession>
<evidence type="ECO:0000256" key="1">
    <source>
        <dbReference type="SAM" id="MobiDB-lite"/>
    </source>
</evidence>
<evidence type="ECO:0000313" key="2">
    <source>
        <dbReference type="EMBL" id="QIS08825.1"/>
    </source>
</evidence>
<dbReference type="InterPro" id="IPR010310">
    <property type="entry name" value="T7SS_ESAT-6-like"/>
</dbReference>
<evidence type="ECO:0008006" key="4">
    <source>
        <dbReference type="Google" id="ProtNLM"/>
    </source>
</evidence>
<dbReference type="AlphaFoldDB" id="A0A6G9Y6F1"/>
<organism evidence="2 3">
    <name type="scientific">Nocardia arthritidis</name>
    <dbReference type="NCBI Taxonomy" id="228602"/>
    <lineage>
        <taxon>Bacteria</taxon>
        <taxon>Bacillati</taxon>
        <taxon>Actinomycetota</taxon>
        <taxon>Actinomycetes</taxon>
        <taxon>Mycobacteriales</taxon>
        <taxon>Nocardiaceae</taxon>
        <taxon>Nocardia</taxon>
    </lineage>
</organism>
<dbReference type="KEGG" id="nah:F5544_04555"/>
<dbReference type="Proteomes" id="UP000503540">
    <property type="component" value="Chromosome"/>
</dbReference>
<reference evidence="2 3" key="1">
    <citation type="journal article" date="2019" name="ACS Chem. Biol.">
        <title>Identification and Mobilization of a Cryptic Antibiotic Biosynthesis Gene Locus from a Human-Pathogenic Nocardia Isolate.</title>
        <authorList>
            <person name="Herisse M."/>
            <person name="Ishida K."/>
            <person name="Porter J.L."/>
            <person name="Howden B."/>
            <person name="Hertweck C."/>
            <person name="Stinear T.P."/>
            <person name="Pidot S.J."/>
        </authorList>
    </citation>
    <scope>NUCLEOTIDE SEQUENCE [LARGE SCALE GENOMIC DNA]</scope>
    <source>
        <strain evidence="2 3">AUSMDU00012717</strain>
    </source>
</reference>
<dbReference type="InterPro" id="IPR036689">
    <property type="entry name" value="ESAT-6-like_sf"/>
</dbReference>
<gene>
    <name evidence="2" type="ORF">F5544_04555</name>
</gene>